<reference evidence="5 6" key="1">
    <citation type="submission" date="2018-10" db="EMBL/GenBank/DDBJ databases">
        <title>Kocuria sp. M5W7-7, whole genome shotgun sequence.</title>
        <authorList>
            <person name="Tuo L."/>
        </authorList>
    </citation>
    <scope>NUCLEOTIDE SEQUENCE [LARGE SCALE GENOMIC DNA]</scope>
    <source>
        <strain evidence="5 6">M5W7-7</strain>
    </source>
</reference>
<evidence type="ECO:0000256" key="3">
    <source>
        <dbReference type="ARBA" id="ARBA00033164"/>
    </source>
</evidence>
<comment type="catalytic activity">
    <reaction evidence="1">
        <text>a uridine in RNA = a pseudouridine in RNA</text>
        <dbReference type="Rhea" id="RHEA:48348"/>
        <dbReference type="Rhea" id="RHEA-COMP:12068"/>
        <dbReference type="Rhea" id="RHEA-COMP:12069"/>
        <dbReference type="ChEBI" id="CHEBI:65314"/>
        <dbReference type="ChEBI" id="CHEBI:65315"/>
    </reaction>
</comment>
<protein>
    <recommendedName>
        <fullName evidence="2">RNA pseudouridylate synthase</fullName>
    </recommendedName>
    <alternativeName>
        <fullName evidence="3">RNA-uridine isomerase</fullName>
    </alternativeName>
</protein>
<dbReference type="InterPro" id="IPR050188">
    <property type="entry name" value="RluA_PseudoU_synthase"/>
</dbReference>
<dbReference type="SUPFAM" id="SSF55120">
    <property type="entry name" value="Pseudouridine synthase"/>
    <property type="match status" value="1"/>
</dbReference>
<dbReference type="OrthoDB" id="9807829at2"/>
<evidence type="ECO:0000256" key="2">
    <source>
        <dbReference type="ARBA" id="ARBA00031870"/>
    </source>
</evidence>
<evidence type="ECO:0000256" key="1">
    <source>
        <dbReference type="ARBA" id="ARBA00000073"/>
    </source>
</evidence>
<feature type="domain" description="Pseudouridine synthase RsuA/RluA-like" evidence="4">
    <location>
        <begin position="124"/>
        <end position="280"/>
    </location>
</feature>
<dbReference type="Pfam" id="PF00849">
    <property type="entry name" value="PseudoU_synth_2"/>
    <property type="match status" value="1"/>
</dbReference>
<evidence type="ECO:0000313" key="6">
    <source>
        <dbReference type="Proteomes" id="UP000270616"/>
    </source>
</evidence>
<dbReference type="GO" id="GO:0009982">
    <property type="term" value="F:pseudouridine synthase activity"/>
    <property type="evidence" value="ECO:0007669"/>
    <property type="project" value="InterPro"/>
</dbReference>
<dbReference type="PROSITE" id="PS01129">
    <property type="entry name" value="PSI_RLU"/>
    <property type="match status" value="1"/>
</dbReference>
<dbReference type="GO" id="GO:0003723">
    <property type="term" value="F:RNA binding"/>
    <property type="evidence" value="ECO:0007669"/>
    <property type="project" value="InterPro"/>
</dbReference>
<dbReference type="InterPro" id="IPR020103">
    <property type="entry name" value="PsdUridine_synth_cat_dom_sf"/>
</dbReference>
<name>A0A3N3ZWC2_9MICC</name>
<evidence type="ECO:0000313" key="5">
    <source>
        <dbReference type="EMBL" id="ROZ65693.1"/>
    </source>
</evidence>
<dbReference type="EMBL" id="RKMF01000001">
    <property type="protein sequence ID" value="ROZ65693.1"/>
    <property type="molecule type" value="Genomic_DNA"/>
</dbReference>
<dbReference type="Gene3D" id="3.30.2350.10">
    <property type="entry name" value="Pseudouridine synthase"/>
    <property type="match status" value="1"/>
</dbReference>
<dbReference type="AlphaFoldDB" id="A0A3N3ZWC2"/>
<gene>
    <name evidence="5" type="ORF">EDL96_00990</name>
</gene>
<dbReference type="InterPro" id="IPR006224">
    <property type="entry name" value="PsdUridine_synth_RluA-like_CS"/>
</dbReference>
<keyword evidence="6" id="KW-1185">Reference proteome</keyword>
<organism evidence="5 6">
    <name type="scientific">Kocuria soli</name>
    <dbReference type="NCBI Taxonomy" id="2485125"/>
    <lineage>
        <taxon>Bacteria</taxon>
        <taxon>Bacillati</taxon>
        <taxon>Actinomycetota</taxon>
        <taxon>Actinomycetes</taxon>
        <taxon>Micrococcales</taxon>
        <taxon>Micrococcaceae</taxon>
        <taxon>Kocuria</taxon>
    </lineage>
</organism>
<dbReference type="GO" id="GO:0140098">
    <property type="term" value="F:catalytic activity, acting on RNA"/>
    <property type="evidence" value="ECO:0007669"/>
    <property type="project" value="UniProtKB-ARBA"/>
</dbReference>
<sequence length="343" mass="38051">MPEWRRPRIFASLRPRPLEIWQDRAVPRRRPPQSPLPPRAGVDAVRVRLADSSESVVDHLEARFPGSEVHLEELLRTGGIVFGDGSPVHAADPCAGRSVWYHRPLPQEPELPKDVPVLHEDEWLLAVDKPHGLPTTPRGAFVTQTALTVLRRTRGEHSLAPAHRLDRDTAGVLLFTRDPGVRGAMQRQFQDRRTAKTYEAVVGLPPGWTSLHGLPGSRSSRIVKDRGVLQAREVEGPANAVTGIEPLLPDPWTDDDGAWAALRLTPTTGQTHQLRVHLNALGMPIRWDPLYPVVVERDAGDTSRPLQLLARTLSVVHPVTGEHLEFTSRRRLTTLISPGPSPL</sequence>
<dbReference type="Proteomes" id="UP000270616">
    <property type="component" value="Unassembled WGS sequence"/>
</dbReference>
<dbReference type="PANTHER" id="PTHR21600:SF84">
    <property type="entry name" value="PSEUDOURIDINE SYNTHASE RSUA_RLUA-LIKE DOMAIN-CONTAINING PROTEIN"/>
    <property type="match status" value="1"/>
</dbReference>
<dbReference type="PANTHER" id="PTHR21600">
    <property type="entry name" value="MITOCHONDRIAL RNA PSEUDOURIDINE SYNTHASE"/>
    <property type="match status" value="1"/>
</dbReference>
<dbReference type="GO" id="GO:0000455">
    <property type="term" value="P:enzyme-directed rRNA pseudouridine synthesis"/>
    <property type="evidence" value="ECO:0007669"/>
    <property type="project" value="TreeGrafter"/>
</dbReference>
<accession>A0A3N3ZWC2</accession>
<evidence type="ECO:0000259" key="4">
    <source>
        <dbReference type="Pfam" id="PF00849"/>
    </source>
</evidence>
<proteinExistence type="predicted"/>
<comment type="caution">
    <text evidence="5">The sequence shown here is derived from an EMBL/GenBank/DDBJ whole genome shotgun (WGS) entry which is preliminary data.</text>
</comment>
<dbReference type="InterPro" id="IPR006145">
    <property type="entry name" value="PsdUridine_synth_RsuA/RluA"/>
</dbReference>